<evidence type="ECO:0000256" key="2">
    <source>
        <dbReference type="ARBA" id="ARBA00023043"/>
    </source>
</evidence>
<evidence type="ECO:0000313" key="6">
    <source>
        <dbReference type="Proteomes" id="UP000024376"/>
    </source>
</evidence>
<dbReference type="EMBL" id="KI911146">
    <property type="protein sequence ID" value="ETS02227.1"/>
    <property type="molecule type" value="Genomic_DNA"/>
</dbReference>
<gene>
    <name evidence="5" type="ORF">M419DRAFT_141353</name>
</gene>
<dbReference type="InterPro" id="IPR002110">
    <property type="entry name" value="Ankyrin_rpt"/>
</dbReference>
<dbReference type="HOGENOM" id="CLU_007446_0_0_1"/>
<accession>A0A024SDF0</accession>
<dbReference type="Pfam" id="PF12796">
    <property type="entry name" value="Ank_2"/>
    <property type="match status" value="1"/>
</dbReference>
<dbReference type="PROSITE" id="PS50297">
    <property type="entry name" value="ANK_REP_REGION"/>
    <property type="match status" value="1"/>
</dbReference>
<name>A0A024SDF0_HYPJR</name>
<evidence type="ECO:0000313" key="5">
    <source>
        <dbReference type="EMBL" id="ETS02227.1"/>
    </source>
</evidence>
<protein>
    <submittedName>
        <fullName evidence="5">Ankyrin</fullName>
    </submittedName>
</protein>
<dbReference type="PROSITE" id="PS50088">
    <property type="entry name" value="ANK_REPEAT"/>
    <property type="match status" value="2"/>
</dbReference>
<dbReference type="InterPro" id="IPR036770">
    <property type="entry name" value="Ankyrin_rpt-contain_sf"/>
</dbReference>
<proteinExistence type="predicted"/>
<dbReference type="PANTHER" id="PTHR24126">
    <property type="entry name" value="ANKYRIN REPEAT, PH AND SEC7 DOMAIN CONTAINING PROTEIN SECG-RELATED"/>
    <property type="match status" value="1"/>
</dbReference>
<feature type="repeat" description="ANK" evidence="3">
    <location>
        <begin position="604"/>
        <end position="644"/>
    </location>
</feature>
<evidence type="ECO:0000256" key="4">
    <source>
        <dbReference type="SAM" id="MobiDB-lite"/>
    </source>
</evidence>
<dbReference type="PANTHER" id="PTHR24126:SF14">
    <property type="entry name" value="ANK_REP_REGION DOMAIN-CONTAINING PROTEIN"/>
    <property type="match status" value="1"/>
</dbReference>
<feature type="region of interest" description="Disordered" evidence="4">
    <location>
        <begin position="1"/>
        <end position="30"/>
    </location>
</feature>
<dbReference type="KEGG" id="trr:M419DRAFT_141353"/>
<dbReference type="Gene3D" id="1.25.40.20">
    <property type="entry name" value="Ankyrin repeat-containing domain"/>
    <property type="match status" value="2"/>
</dbReference>
<feature type="repeat" description="ANK" evidence="3">
    <location>
        <begin position="645"/>
        <end position="677"/>
    </location>
</feature>
<reference evidence="6" key="1">
    <citation type="journal article" date="2013" name="Ind. Biotechnol.">
        <title>Comparative genomics analysis of Trichoderma reesei strains.</title>
        <authorList>
            <person name="Koike H."/>
            <person name="Aerts A."/>
            <person name="LaButti K."/>
            <person name="Grigoriev I.V."/>
            <person name="Baker S.E."/>
        </authorList>
    </citation>
    <scope>NUCLEOTIDE SEQUENCE [LARGE SCALE GENOMIC DNA]</scope>
    <source>
        <strain evidence="6">ATCC 56765 / BCRC 32924 / NRRL 11460 / Rut C-30</strain>
    </source>
</reference>
<dbReference type="SUPFAM" id="SSF48403">
    <property type="entry name" value="Ankyrin repeat"/>
    <property type="match status" value="1"/>
</dbReference>
<dbReference type="AlphaFoldDB" id="A0A024SDF0"/>
<keyword evidence="1" id="KW-0677">Repeat</keyword>
<sequence>MSGRPLLLIPSQSASPSNQPNSPNGRPATWSWSAQRKMARLYLFTTLPVDKIRAIINALSPDRTIKQSSANKRLQLLFDKEPRWLHPRDEDDMERRVTELANSPVQLRLASEAQFPSTHHGLEQSPLCGGSDFLGSSWGAPSRPSSASPSDACSGSTFFGSEALFESQASVYYSASDILPEESISQGWSSRDDGAGARPRDKRFANFLRQTTSLTDSSANTTGTFREHLKGYAEPYVKVVKRLVKRFTSLSLDRQGMSRQHSMRVVWDEDWISDPEATDLSSRDIPLPGSLLYLNRSAPSGCDPSMIPSWEDGAYRHQRHFDWTMFRGPSSRAAALFGVSLSQDDIHRRDSHQHTVLHFMAAQGQFQALYAALSSGAATNIVNVQNTAGQTFMHLIRDDAYELSDAGLSQLIEAARALGFNMLARDCFGRSSLHSLTMLGKTVHTRCLHGLDPREYLQRDAFGNIPPVGPCETEQLVYPNAVRERVLGIDPDRVPDRAMDPGRSDHPAISQESQLLQNIRVSMLNPFHEDRCGNNGLHCLAMAPLSVASLAERHDLDISLETGEFGVSSHQEAVDSSEQKLRLRYETLQTLLAAGQDPNHRNMFGNTPLMAFVAALPEEDEYKLGPAILQLLVSKGADVNARNKKGETALHVAVRFHRKLAAKALVMAGANVDVRNSDDKSLLDVCDAHIPFEPKEYAKYLACRAWLSGPARAQQSPSFWEEWRVKGRVKVE</sequence>
<dbReference type="Proteomes" id="UP000024376">
    <property type="component" value="Unassembled WGS sequence"/>
</dbReference>
<evidence type="ECO:0000256" key="3">
    <source>
        <dbReference type="PROSITE-ProRule" id="PRU00023"/>
    </source>
</evidence>
<evidence type="ECO:0000256" key="1">
    <source>
        <dbReference type="ARBA" id="ARBA00022737"/>
    </source>
</evidence>
<dbReference type="OrthoDB" id="194358at2759"/>
<organism evidence="5 6">
    <name type="scientific">Hypocrea jecorina (strain ATCC 56765 / BCRC 32924 / NRRL 11460 / Rut C-30)</name>
    <name type="common">Trichoderma reesei</name>
    <dbReference type="NCBI Taxonomy" id="1344414"/>
    <lineage>
        <taxon>Eukaryota</taxon>
        <taxon>Fungi</taxon>
        <taxon>Dikarya</taxon>
        <taxon>Ascomycota</taxon>
        <taxon>Pezizomycotina</taxon>
        <taxon>Sordariomycetes</taxon>
        <taxon>Hypocreomycetidae</taxon>
        <taxon>Hypocreales</taxon>
        <taxon>Hypocreaceae</taxon>
        <taxon>Trichoderma</taxon>
    </lineage>
</organism>
<feature type="compositionally biased region" description="Low complexity" evidence="4">
    <location>
        <begin position="10"/>
        <end position="24"/>
    </location>
</feature>
<dbReference type="SMART" id="SM00248">
    <property type="entry name" value="ANK"/>
    <property type="match status" value="3"/>
</dbReference>
<keyword evidence="2 3" id="KW-0040">ANK repeat</keyword>